<dbReference type="EC" id="2.3.1.266" evidence="5"/>
<comment type="function">
    <text evidence="5">Acetylates the N-terminal alanine of ribosomal protein bS18.</text>
</comment>
<dbReference type="CDD" id="cd04301">
    <property type="entry name" value="NAT_SF"/>
    <property type="match status" value="1"/>
</dbReference>
<evidence type="ECO:0000256" key="3">
    <source>
        <dbReference type="ARBA" id="ARBA00022679"/>
    </source>
</evidence>
<gene>
    <name evidence="7" type="primary">rimI</name>
    <name evidence="7" type="ORF">IAB04_07955</name>
</gene>
<dbReference type="PANTHER" id="PTHR43420">
    <property type="entry name" value="ACETYLTRANSFERASE"/>
    <property type="match status" value="1"/>
</dbReference>
<dbReference type="NCBIfam" id="TIGR01575">
    <property type="entry name" value="rimI"/>
    <property type="match status" value="1"/>
</dbReference>
<dbReference type="PROSITE" id="PS51186">
    <property type="entry name" value="GNAT"/>
    <property type="match status" value="1"/>
</dbReference>
<reference evidence="7" key="2">
    <citation type="journal article" date="2021" name="PeerJ">
        <title>Extensive microbial diversity within the chicken gut microbiome revealed by metagenomics and culture.</title>
        <authorList>
            <person name="Gilroy R."/>
            <person name="Ravi A."/>
            <person name="Getino M."/>
            <person name="Pursley I."/>
            <person name="Horton D.L."/>
            <person name="Alikhan N.F."/>
            <person name="Baker D."/>
            <person name="Gharbi K."/>
            <person name="Hall N."/>
            <person name="Watson M."/>
            <person name="Adriaenssens E.M."/>
            <person name="Foster-Nyarko E."/>
            <person name="Jarju S."/>
            <person name="Secka A."/>
            <person name="Antonio M."/>
            <person name="Oren A."/>
            <person name="Chaudhuri R.R."/>
            <person name="La Ragione R."/>
            <person name="Hildebrand F."/>
            <person name="Pallen M.J."/>
        </authorList>
    </citation>
    <scope>NUCLEOTIDE SEQUENCE</scope>
    <source>
        <strain evidence="7">ChiSjej4B22-9803</strain>
    </source>
</reference>
<keyword evidence="7" id="KW-0687">Ribonucleoprotein</keyword>
<comment type="similarity">
    <text evidence="1 5">Belongs to the acetyltransferase family. RimI subfamily.</text>
</comment>
<dbReference type="InterPro" id="IPR016181">
    <property type="entry name" value="Acyl_CoA_acyltransferase"/>
</dbReference>
<dbReference type="EMBL" id="DVND01000198">
    <property type="protein sequence ID" value="HIU49287.1"/>
    <property type="molecule type" value="Genomic_DNA"/>
</dbReference>
<reference evidence="7" key="1">
    <citation type="submission" date="2020-10" db="EMBL/GenBank/DDBJ databases">
        <authorList>
            <person name="Gilroy R."/>
        </authorList>
    </citation>
    <scope>NUCLEOTIDE SEQUENCE</scope>
    <source>
        <strain evidence="7">ChiSjej4B22-9803</strain>
    </source>
</reference>
<dbReference type="AlphaFoldDB" id="A0A9D1LWJ5"/>
<dbReference type="InterPro" id="IPR000182">
    <property type="entry name" value="GNAT_dom"/>
</dbReference>
<dbReference type="InterPro" id="IPR050680">
    <property type="entry name" value="YpeA/RimI_acetyltransf"/>
</dbReference>
<organism evidence="7 8">
    <name type="scientific">Candidatus Avimonoglobus intestinipullorum</name>
    <dbReference type="NCBI Taxonomy" id="2840699"/>
    <lineage>
        <taxon>Bacteria</taxon>
        <taxon>Bacillati</taxon>
        <taxon>Bacillota</taxon>
        <taxon>Clostridia</taxon>
        <taxon>Eubacteriales</taxon>
        <taxon>Candidatus Avimonoglobus</taxon>
    </lineage>
</organism>
<comment type="subcellular location">
    <subcellularLocation>
        <location evidence="5">Cytoplasm</location>
    </subcellularLocation>
</comment>
<evidence type="ECO:0000313" key="7">
    <source>
        <dbReference type="EMBL" id="HIU49287.1"/>
    </source>
</evidence>
<proteinExistence type="inferred from homology"/>
<accession>A0A9D1LWJ5</accession>
<dbReference type="GO" id="GO:0008999">
    <property type="term" value="F:protein-N-terminal-alanine acetyltransferase activity"/>
    <property type="evidence" value="ECO:0007669"/>
    <property type="project" value="UniProtKB-EC"/>
</dbReference>
<dbReference type="GO" id="GO:0005737">
    <property type="term" value="C:cytoplasm"/>
    <property type="evidence" value="ECO:0007669"/>
    <property type="project" value="UniProtKB-SubCell"/>
</dbReference>
<dbReference type="SUPFAM" id="SSF55729">
    <property type="entry name" value="Acyl-CoA N-acyltransferases (Nat)"/>
    <property type="match status" value="1"/>
</dbReference>
<evidence type="ECO:0000256" key="4">
    <source>
        <dbReference type="ARBA" id="ARBA00023315"/>
    </source>
</evidence>
<dbReference type="Pfam" id="PF00583">
    <property type="entry name" value="Acetyltransf_1"/>
    <property type="match status" value="1"/>
</dbReference>
<name>A0A9D1LWJ5_9FIRM</name>
<keyword evidence="4" id="KW-0012">Acyltransferase</keyword>
<evidence type="ECO:0000256" key="2">
    <source>
        <dbReference type="ARBA" id="ARBA00022490"/>
    </source>
</evidence>
<evidence type="ECO:0000313" key="8">
    <source>
        <dbReference type="Proteomes" id="UP000824111"/>
    </source>
</evidence>
<keyword evidence="7" id="KW-0689">Ribosomal protein</keyword>
<evidence type="ECO:0000259" key="6">
    <source>
        <dbReference type="PROSITE" id="PS51186"/>
    </source>
</evidence>
<keyword evidence="2 5" id="KW-0963">Cytoplasm</keyword>
<dbReference type="GO" id="GO:0005840">
    <property type="term" value="C:ribosome"/>
    <property type="evidence" value="ECO:0007669"/>
    <property type="project" value="UniProtKB-KW"/>
</dbReference>
<dbReference type="PANTHER" id="PTHR43420:SF44">
    <property type="entry name" value="ACETYLTRANSFERASE YPEA"/>
    <property type="match status" value="1"/>
</dbReference>
<dbReference type="Gene3D" id="3.40.630.30">
    <property type="match status" value="1"/>
</dbReference>
<comment type="catalytic activity">
    <reaction evidence="5">
        <text>N-terminal L-alanyl-[ribosomal protein bS18] + acetyl-CoA = N-terminal N(alpha)-acetyl-L-alanyl-[ribosomal protein bS18] + CoA + H(+)</text>
        <dbReference type="Rhea" id="RHEA:43756"/>
        <dbReference type="Rhea" id="RHEA-COMP:10676"/>
        <dbReference type="Rhea" id="RHEA-COMP:10677"/>
        <dbReference type="ChEBI" id="CHEBI:15378"/>
        <dbReference type="ChEBI" id="CHEBI:57287"/>
        <dbReference type="ChEBI" id="CHEBI:57288"/>
        <dbReference type="ChEBI" id="CHEBI:64718"/>
        <dbReference type="ChEBI" id="CHEBI:83683"/>
        <dbReference type="EC" id="2.3.1.266"/>
    </reaction>
</comment>
<dbReference type="Proteomes" id="UP000824111">
    <property type="component" value="Unassembled WGS sequence"/>
</dbReference>
<sequence>MTAPDLAQVAALERQCFSTPWSPKAFEEELENELALYFVAAEGAVICGYIGFWKIVDEGHITNVAVLEQYRGRGIGGRLIAQAIDTARAAGLKLLTLEVRRSNAPAIALYKKYGFVELGFRKRYYHDPEEDALIMTLYLD</sequence>
<evidence type="ECO:0000256" key="1">
    <source>
        <dbReference type="ARBA" id="ARBA00005395"/>
    </source>
</evidence>
<evidence type="ECO:0000256" key="5">
    <source>
        <dbReference type="RuleBase" id="RU363094"/>
    </source>
</evidence>
<comment type="caution">
    <text evidence="7">The sequence shown here is derived from an EMBL/GenBank/DDBJ whole genome shotgun (WGS) entry which is preliminary data.</text>
</comment>
<keyword evidence="3" id="KW-0808">Transferase</keyword>
<feature type="domain" description="N-acetyltransferase" evidence="6">
    <location>
        <begin position="1"/>
        <end position="140"/>
    </location>
</feature>
<protein>
    <recommendedName>
        <fullName evidence="5">[Ribosomal protein bS18]-alanine N-acetyltransferase</fullName>
        <ecNumber evidence="5">2.3.1.266</ecNumber>
    </recommendedName>
</protein>
<dbReference type="InterPro" id="IPR006464">
    <property type="entry name" value="AcTrfase_RimI/Ard1"/>
</dbReference>